<dbReference type="AlphaFoldDB" id="A0A1J4K059"/>
<evidence type="ECO:0000313" key="1">
    <source>
        <dbReference type="EMBL" id="OHT03126.1"/>
    </source>
</evidence>
<organism evidence="1 2">
    <name type="scientific">Tritrichomonas foetus</name>
    <dbReference type="NCBI Taxonomy" id="1144522"/>
    <lineage>
        <taxon>Eukaryota</taxon>
        <taxon>Metamonada</taxon>
        <taxon>Parabasalia</taxon>
        <taxon>Tritrichomonadida</taxon>
        <taxon>Tritrichomonadidae</taxon>
        <taxon>Tritrichomonas</taxon>
    </lineage>
</organism>
<dbReference type="PROSITE" id="PS50330">
    <property type="entry name" value="UIM"/>
    <property type="match status" value="1"/>
</dbReference>
<keyword evidence="2" id="KW-1185">Reference proteome</keyword>
<dbReference type="RefSeq" id="XP_068356262.1">
    <property type="nucleotide sequence ID" value="XM_068493296.1"/>
</dbReference>
<comment type="caution">
    <text evidence="1">The sequence shown here is derived from an EMBL/GenBank/DDBJ whole genome shotgun (WGS) entry which is preliminary data.</text>
</comment>
<dbReference type="Proteomes" id="UP000179807">
    <property type="component" value="Unassembled WGS sequence"/>
</dbReference>
<proteinExistence type="predicted"/>
<evidence type="ECO:0008006" key="3">
    <source>
        <dbReference type="Google" id="ProtNLM"/>
    </source>
</evidence>
<protein>
    <recommendedName>
        <fullName evidence="3">UBX domain-containing protein</fullName>
    </recommendedName>
</protein>
<sequence>MNAIDLIQKYGKDLSQMGIQDDEMRRLPLEILAQYIEICFESNGKPTPDDVKFLLNNNQVTNNDANNNTQNNEITISDSDNDYKNNYKNEDDELQKVLQASKEEYQHQNNIHHQPPPELPIFDLKKIRRLFTDNEVASNRNISLSRLLAYRREIVMDLAQFDSIVGARYNDTIKKEIQNIGDAPPQGITIAVLLPNGERCTRIFGPEDIGRSVYIWVASQQKMIHDKIKPGHFVIVKNNGDEIMPSNSLNEMISENRILLNVRLM</sequence>
<gene>
    <name evidence="1" type="ORF">TRFO_06774</name>
</gene>
<dbReference type="VEuPathDB" id="TrichDB:TRFO_06774"/>
<evidence type="ECO:0000313" key="2">
    <source>
        <dbReference type="Proteomes" id="UP000179807"/>
    </source>
</evidence>
<dbReference type="EMBL" id="MLAK01000838">
    <property type="protein sequence ID" value="OHT03126.1"/>
    <property type="molecule type" value="Genomic_DNA"/>
</dbReference>
<dbReference type="InterPro" id="IPR003903">
    <property type="entry name" value="UIM_dom"/>
</dbReference>
<reference evidence="1" key="1">
    <citation type="submission" date="2016-10" db="EMBL/GenBank/DDBJ databases">
        <authorList>
            <person name="Benchimol M."/>
            <person name="Almeida L.G."/>
            <person name="Vasconcelos A.T."/>
            <person name="Perreira-Neves A."/>
            <person name="Rosa I.A."/>
            <person name="Tasca T."/>
            <person name="Bogo M.R."/>
            <person name="de Souza W."/>
        </authorList>
    </citation>
    <scope>NUCLEOTIDE SEQUENCE [LARGE SCALE GENOMIC DNA]</scope>
    <source>
        <strain evidence="1">K</strain>
    </source>
</reference>
<accession>A0A1J4K059</accession>
<name>A0A1J4K059_9EUKA</name>
<dbReference type="GeneID" id="94828000"/>